<evidence type="ECO:0000313" key="7">
    <source>
        <dbReference type="EMBL" id="KAK3045940.1"/>
    </source>
</evidence>
<dbReference type="Gene3D" id="3.40.30.20">
    <property type="match status" value="2"/>
</dbReference>
<dbReference type="InterPro" id="IPR050641">
    <property type="entry name" value="RIFMO-like"/>
</dbReference>
<dbReference type="EMBL" id="JAWDJX010000132">
    <property type="protein sequence ID" value="KAK3045940.1"/>
    <property type="molecule type" value="Genomic_DNA"/>
</dbReference>
<gene>
    <name evidence="7" type="ORF">LTR09_012532</name>
</gene>
<dbReference type="SUPFAM" id="SSF52833">
    <property type="entry name" value="Thioredoxin-like"/>
    <property type="match status" value="1"/>
</dbReference>
<evidence type="ECO:0000256" key="1">
    <source>
        <dbReference type="ARBA" id="ARBA00007801"/>
    </source>
</evidence>
<dbReference type="SUPFAM" id="SSF51905">
    <property type="entry name" value="FAD/NAD(P)-binding domain"/>
    <property type="match status" value="1"/>
</dbReference>
<dbReference type="InterPro" id="IPR002938">
    <property type="entry name" value="FAD-bd"/>
</dbReference>
<dbReference type="Gene3D" id="3.50.50.60">
    <property type="entry name" value="FAD/NAD(P)-binding domain"/>
    <property type="match status" value="1"/>
</dbReference>
<proteinExistence type="inferred from homology"/>
<dbReference type="PANTHER" id="PTHR43004:SF5">
    <property type="entry name" value="FAD-BINDING DOMAIN-CONTAINING PROTEIN"/>
    <property type="match status" value="1"/>
</dbReference>
<dbReference type="SUPFAM" id="SSF54373">
    <property type="entry name" value="FAD-linked reductases, C-terminal domain"/>
    <property type="match status" value="1"/>
</dbReference>
<keyword evidence="3" id="KW-0274">FAD</keyword>
<accession>A0AAJ0D9P9</accession>
<dbReference type="InterPro" id="IPR036249">
    <property type="entry name" value="Thioredoxin-like_sf"/>
</dbReference>
<dbReference type="AlphaFoldDB" id="A0AAJ0D9P9"/>
<dbReference type="Pfam" id="PF07976">
    <property type="entry name" value="Phe_hydrox_dim"/>
    <property type="match status" value="1"/>
</dbReference>
<dbReference type="Proteomes" id="UP001271007">
    <property type="component" value="Unassembled WGS sequence"/>
</dbReference>
<evidence type="ECO:0000259" key="6">
    <source>
        <dbReference type="Pfam" id="PF07976"/>
    </source>
</evidence>
<keyword evidence="2" id="KW-0285">Flavoprotein</keyword>
<dbReference type="GO" id="GO:0071949">
    <property type="term" value="F:FAD binding"/>
    <property type="evidence" value="ECO:0007669"/>
    <property type="project" value="InterPro"/>
</dbReference>
<evidence type="ECO:0000256" key="3">
    <source>
        <dbReference type="ARBA" id="ARBA00022827"/>
    </source>
</evidence>
<keyword evidence="4" id="KW-0560">Oxidoreductase</keyword>
<name>A0AAJ0D9P9_9PEZI</name>
<comment type="similarity">
    <text evidence="1">Belongs to the PheA/TfdB FAD monooxygenase family.</text>
</comment>
<dbReference type="Pfam" id="PF01494">
    <property type="entry name" value="FAD_binding_3"/>
    <property type="match status" value="1"/>
</dbReference>
<evidence type="ECO:0000259" key="5">
    <source>
        <dbReference type="Pfam" id="PF01494"/>
    </source>
</evidence>
<dbReference type="PRINTS" id="PR00420">
    <property type="entry name" value="RNGMNOXGNASE"/>
</dbReference>
<comment type="caution">
    <text evidence="7">The sequence shown here is derived from an EMBL/GenBank/DDBJ whole genome shotgun (WGS) entry which is preliminary data.</text>
</comment>
<dbReference type="InterPro" id="IPR038220">
    <property type="entry name" value="PHOX_C_sf"/>
</dbReference>
<feature type="domain" description="FAD-binding" evidence="5">
    <location>
        <begin position="62"/>
        <end position="173"/>
    </location>
</feature>
<protein>
    <recommendedName>
        <fullName evidence="9">Pentachlorophenol 4-monooxygenase</fullName>
    </recommendedName>
</protein>
<feature type="domain" description="Phenol hydroxylase-like C-terminal dimerisation" evidence="6">
    <location>
        <begin position="329"/>
        <end position="377"/>
    </location>
</feature>
<sequence>MDTDSTLYEWIRIDAKIVTDMPDADLGIASIESKNHGNVLWIKLDRDAHRIGFALNPKLLEKYPNGITQDQAVEEAIESMKPFKLEVQRLDWWTHYKIRQSVARSLQKDAYILLGGDAAHLHSSGFAQGMNTGIHDATNLAWKLGGVVKGWYKPSVLETYASERRGAAKQLIQIDMDAAALISGDIPKKFQGLGRTADQVLSQFWKDTIDFNLGLGISYSPSVLNQSPLSSMHACGVRCPDTLVRAPGINMPRRFYDTLLEDGATGRWSVVIFAGNPALTQARYAELREPAAKLAGRHKGMLRLVTLLFGSAGGAWAALNGAAVGRFYFDSDGQAHSAFGIDQSSGALVVIRPDHILGFAAGLDDMDKIAGYFDEFVT</sequence>
<evidence type="ECO:0000256" key="4">
    <source>
        <dbReference type="ARBA" id="ARBA00023002"/>
    </source>
</evidence>
<keyword evidence="8" id="KW-1185">Reference proteome</keyword>
<dbReference type="Gene3D" id="3.30.9.10">
    <property type="entry name" value="D-Amino Acid Oxidase, subunit A, domain 2"/>
    <property type="match status" value="1"/>
</dbReference>
<evidence type="ECO:0008006" key="9">
    <source>
        <dbReference type="Google" id="ProtNLM"/>
    </source>
</evidence>
<evidence type="ECO:0000256" key="2">
    <source>
        <dbReference type="ARBA" id="ARBA00022630"/>
    </source>
</evidence>
<evidence type="ECO:0000313" key="8">
    <source>
        <dbReference type="Proteomes" id="UP001271007"/>
    </source>
</evidence>
<dbReference type="PANTHER" id="PTHR43004">
    <property type="entry name" value="TRK SYSTEM POTASSIUM UPTAKE PROTEIN"/>
    <property type="match status" value="1"/>
</dbReference>
<dbReference type="InterPro" id="IPR036188">
    <property type="entry name" value="FAD/NAD-bd_sf"/>
</dbReference>
<reference evidence="7" key="1">
    <citation type="submission" date="2023-04" db="EMBL/GenBank/DDBJ databases">
        <title>Black Yeasts Isolated from many extreme environments.</title>
        <authorList>
            <person name="Coleine C."/>
            <person name="Stajich J.E."/>
            <person name="Selbmann L."/>
        </authorList>
    </citation>
    <scope>NUCLEOTIDE SEQUENCE</scope>
    <source>
        <strain evidence="7">CCFEE 5312</strain>
    </source>
</reference>
<organism evidence="7 8">
    <name type="scientific">Extremus antarcticus</name>
    <dbReference type="NCBI Taxonomy" id="702011"/>
    <lineage>
        <taxon>Eukaryota</taxon>
        <taxon>Fungi</taxon>
        <taxon>Dikarya</taxon>
        <taxon>Ascomycota</taxon>
        <taxon>Pezizomycotina</taxon>
        <taxon>Dothideomycetes</taxon>
        <taxon>Dothideomycetidae</taxon>
        <taxon>Mycosphaerellales</taxon>
        <taxon>Extremaceae</taxon>
        <taxon>Extremus</taxon>
    </lineage>
</organism>
<dbReference type="InterPro" id="IPR012941">
    <property type="entry name" value="Phe_hydrox_C_dim_dom"/>
</dbReference>
<dbReference type="GO" id="GO:0016709">
    <property type="term" value="F:oxidoreductase activity, acting on paired donors, with incorporation or reduction of molecular oxygen, NAD(P)H as one donor, and incorporation of one atom of oxygen"/>
    <property type="evidence" value="ECO:0007669"/>
    <property type="project" value="UniProtKB-ARBA"/>
</dbReference>